<dbReference type="RefSeq" id="WP_203758883.1">
    <property type="nucleotide sequence ID" value="NZ_BAABFG010000005.1"/>
</dbReference>
<evidence type="ECO:0000256" key="1">
    <source>
        <dbReference type="SAM" id="MobiDB-lite"/>
    </source>
</evidence>
<dbReference type="EMBL" id="JACHNB010000001">
    <property type="protein sequence ID" value="MBB4744211.1"/>
    <property type="molecule type" value="Genomic_DNA"/>
</dbReference>
<reference evidence="2 3" key="1">
    <citation type="submission" date="2020-08" db="EMBL/GenBank/DDBJ databases">
        <title>Sequencing the genomes of 1000 actinobacteria strains.</title>
        <authorList>
            <person name="Klenk H.-P."/>
        </authorList>
    </citation>
    <scope>NUCLEOTIDE SEQUENCE [LARGE SCALE GENOMIC DNA]</scope>
    <source>
        <strain evidence="2 3">DSM 45809</strain>
    </source>
</reference>
<accession>A0A7W7MBN1</accession>
<dbReference type="AlphaFoldDB" id="A0A7W7MBN1"/>
<keyword evidence="3" id="KW-1185">Reference proteome</keyword>
<protein>
    <submittedName>
        <fullName evidence="2">Uncharacterized protein</fullName>
    </submittedName>
</protein>
<proteinExistence type="predicted"/>
<feature type="region of interest" description="Disordered" evidence="1">
    <location>
        <begin position="114"/>
        <end position="143"/>
    </location>
</feature>
<sequence>MAGCGWWSAGGERHRIGLVGGVLAALDHGPDELLREEILVGFGGTPLPCLQVIDRALRRPDSLADIRARLDHGDLAGALAAVEALLGPGAALRDGPLRDELARTEQRHAVFDRYRTDPNPQPPPRGKVLPRRLRTTTTPKVIY</sequence>
<gene>
    <name evidence="2" type="ORF">BJY16_007670</name>
</gene>
<evidence type="ECO:0000313" key="3">
    <source>
        <dbReference type="Proteomes" id="UP000546162"/>
    </source>
</evidence>
<organism evidence="2 3">
    <name type="scientific">Actinoplanes octamycinicus</name>
    <dbReference type="NCBI Taxonomy" id="135948"/>
    <lineage>
        <taxon>Bacteria</taxon>
        <taxon>Bacillati</taxon>
        <taxon>Actinomycetota</taxon>
        <taxon>Actinomycetes</taxon>
        <taxon>Micromonosporales</taxon>
        <taxon>Micromonosporaceae</taxon>
        <taxon>Actinoplanes</taxon>
    </lineage>
</organism>
<comment type="caution">
    <text evidence="2">The sequence shown here is derived from an EMBL/GenBank/DDBJ whole genome shotgun (WGS) entry which is preliminary data.</text>
</comment>
<evidence type="ECO:0000313" key="2">
    <source>
        <dbReference type="EMBL" id="MBB4744211.1"/>
    </source>
</evidence>
<name>A0A7W7MBN1_9ACTN</name>
<dbReference type="Proteomes" id="UP000546162">
    <property type="component" value="Unassembled WGS sequence"/>
</dbReference>